<dbReference type="KEGG" id="vcw:GJQ55_07850"/>
<dbReference type="Gene3D" id="3.30.70.120">
    <property type="match status" value="1"/>
</dbReference>
<dbReference type="EMBL" id="CP046056">
    <property type="protein sequence ID" value="QQD24395.1"/>
    <property type="molecule type" value="Genomic_DNA"/>
</dbReference>
<dbReference type="PANTHER" id="PTHR41774">
    <property type="match status" value="1"/>
</dbReference>
<gene>
    <name evidence="1" type="ORF">GJQ55_07850</name>
</gene>
<dbReference type="AlphaFoldDB" id="A0A9X7UWV5"/>
<dbReference type="RefSeq" id="WP_228344440.1">
    <property type="nucleotide sequence ID" value="NZ_CP046056.1"/>
</dbReference>
<name>A0A9X7UWV5_9GAMM</name>
<dbReference type="Proteomes" id="UP000596074">
    <property type="component" value="Chromosome"/>
</dbReference>
<dbReference type="SUPFAM" id="SSF102705">
    <property type="entry name" value="NIF3 (NGG1p interacting factor 3)-like"/>
    <property type="match status" value="1"/>
</dbReference>
<proteinExistence type="predicted"/>
<evidence type="ECO:0000313" key="2">
    <source>
        <dbReference type="Proteomes" id="UP000596074"/>
    </source>
</evidence>
<keyword evidence="2" id="KW-1185">Reference proteome</keyword>
<dbReference type="InterPro" id="IPR015867">
    <property type="entry name" value="N-reg_PII/ATP_PRibTrfase_C"/>
</dbReference>
<dbReference type="PANTHER" id="PTHR41774:SF1">
    <property type="entry name" value="NGG1P INTERACTING FACTOR NIF3"/>
    <property type="match status" value="1"/>
</dbReference>
<accession>A0A9X7UWV5</accession>
<organism evidence="1 2">
    <name type="scientific">Venatoribacter cucullus</name>
    <dbReference type="NCBI Taxonomy" id="2661630"/>
    <lineage>
        <taxon>Bacteria</taxon>
        <taxon>Pseudomonadati</taxon>
        <taxon>Pseudomonadota</taxon>
        <taxon>Gammaproteobacteria</taxon>
        <taxon>Oceanospirillales</taxon>
        <taxon>Oceanospirillaceae</taxon>
        <taxon>Venatoribacter</taxon>
    </lineage>
</organism>
<reference evidence="1 2" key="1">
    <citation type="submission" date="2019-11" db="EMBL/GenBank/DDBJ databases">
        <title>Venatorbacter sp. nov. a predator of Campylobacter and other Gram-negative bacteria.</title>
        <authorList>
            <person name="Saeedi A."/>
            <person name="Cummings N.J."/>
            <person name="Connerton I.F."/>
            <person name="Connerton P.L."/>
        </authorList>
    </citation>
    <scope>NUCLEOTIDE SEQUENCE [LARGE SCALE GENOMIC DNA]</scope>
    <source>
        <strain evidence="1">XL5</strain>
    </source>
</reference>
<dbReference type="InterPro" id="IPR036069">
    <property type="entry name" value="DUF34/NIF3_sf"/>
</dbReference>
<sequence length="103" mass="11610">MYKLAFFVPPTHLDAVKEAVFDAGAGRIGHYEACCWQVAGTGQFRPTAGAEPFIGRLHETSRVEEFRVEMVCADEHIQAAVNALRQAHPYEEPAFDVWRLETF</sequence>
<protein>
    <submittedName>
        <fullName evidence="1">NGG1p interacting factor NIF3</fullName>
    </submittedName>
</protein>
<dbReference type="FunFam" id="3.30.70.120:FF:000006">
    <property type="entry name" value="GTP cyclohydrolase 1 type 2 homolog"/>
    <property type="match status" value="1"/>
</dbReference>
<evidence type="ECO:0000313" key="1">
    <source>
        <dbReference type="EMBL" id="QQD24395.1"/>
    </source>
</evidence>